<dbReference type="PANTHER" id="PTHR12654">
    <property type="entry name" value="BILE ACID BETA-GLUCOSIDASE-RELATED"/>
    <property type="match status" value="1"/>
</dbReference>
<dbReference type="GO" id="GO:0005975">
    <property type="term" value="P:carbohydrate metabolic process"/>
    <property type="evidence" value="ECO:0007669"/>
    <property type="project" value="InterPro"/>
</dbReference>
<evidence type="ECO:0000259" key="1">
    <source>
        <dbReference type="Pfam" id="PF04685"/>
    </source>
</evidence>
<dbReference type="RefSeq" id="WP_184202585.1">
    <property type="nucleotide sequence ID" value="NZ_JACHGW010000004.1"/>
</dbReference>
<feature type="domain" description="Glycosyl-hydrolase family 116 N-terminal" evidence="2">
    <location>
        <begin position="261"/>
        <end position="327"/>
    </location>
</feature>
<evidence type="ECO:0000259" key="2">
    <source>
        <dbReference type="Pfam" id="PF12215"/>
    </source>
</evidence>
<dbReference type="Gene3D" id="1.50.10.10">
    <property type="match status" value="1"/>
</dbReference>
<dbReference type="Pfam" id="PF04685">
    <property type="entry name" value="DUF608"/>
    <property type="match status" value="1"/>
</dbReference>
<feature type="domain" description="Glycosyl-hydrolase family 116 N-terminal" evidence="2">
    <location>
        <begin position="44"/>
        <end position="247"/>
    </location>
</feature>
<dbReference type="PANTHER" id="PTHR12654:SF4">
    <property type="entry name" value="PB1 DOMAIN-CONTAINING PROTEIN"/>
    <property type="match status" value="1"/>
</dbReference>
<dbReference type="InterPro" id="IPR006775">
    <property type="entry name" value="GH116_catalytic"/>
</dbReference>
<name>A0A7W9W967_ARMRO</name>
<evidence type="ECO:0000313" key="3">
    <source>
        <dbReference type="EMBL" id="MBB6052875.1"/>
    </source>
</evidence>
<organism evidence="3 4">
    <name type="scientific">Armatimonas rosea</name>
    <dbReference type="NCBI Taxonomy" id="685828"/>
    <lineage>
        <taxon>Bacteria</taxon>
        <taxon>Bacillati</taxon>
        <taxon>Armatimonadota</taxon>
        <taxon>Armatimonadia</taxon>
        <taxon>Armatimonadales</taxon>
        <taxon>Armatimonadaceae</taxon>
        <taxon>Armatimonas</taxon>
    </lineage>
</organism>
<dbReference type="Proteomes" id="UP000520814">
    <property type="component" value="Unassembled WGS sequence"/>
</dbReference>
<dbReference type="Pfam" id="PF12215">
    <property type="entry name" value="Glyco_hydr_116N"/>
    <property type="match status" value="2"/>
</dbReference>
<gene>
    <name evidence="3" type="ORF">HNQ39_004696</name>
</gene>
<dbReference type="EMBL" id="JACHGW010000004">
    <property type="protein sequence ID" value="MBB6052875.1"/>
    <property type="molecule type" value="Genomic_DNA"/>
</dbReference>
<protein>
    <submittedName>
        <fullName evidence="3">Uncharacterized protein (DUF608 family)</fullName>
    </submittedName>
</protein>
<sequence length="803" mass="87793">MTDTPLPHPIPAEKNLSPVWLQSLTARGEPTVYDKSKGELRYIGMPVGGIACGLLYLGGDGKLWLWDIFNLPKEGVIPRSVEVPMAVWLGSSTFQARDGGGYVVPYAQESPLQQGFVLRVVDGVERSLDQHGWSDVSFQGQYPVGTVRYTDPACPVQVQLEAFSPFIPLNLDDSSLPATVLRFTLTNTSAASVEATLVGFLENAVGHYTAPAGRRRNTAEGELLVCRLESPTDPTAHDIGTLALACLGATRATAQVDTPGATRPVGALERTLTLAPGSSETVTFILAWHFPNNLHLPVPDAKTGNHYATRFADAAAVVGYVKENLERLSHDTLLWRDTWYDSTLPYWFLDRALASASTLATTTLFRLGTGRFWAWEGIGCCPGTCTHVWHYAQAPGRLFPELERELREQVDFGVGFDPETGMVRHRAEGSAPAIDGQCGRILGVLREHQMSPDSAFLTRLWPRVRRALEYLMAHDTDQDGLLDGAQENTLDAAWYGKIAWLSSLYAAALRAGEALATEQGEPDFAALCAARAAQTQAALEGELFNGEYFIQKPEPGREGALGTYSTCHIDQVHGQSWAWQVGLGRVLDREKTVTALRALYKYNFAPDIGPFRQRNRAGRPYALPGEAGLIMATNPGNVDGAFGNVSDWQYGYFNECMSGFEHQAASHMIAEGLVTEGLTVTRAIHERYHAKRRNPYNEVECSDHYARAMASYGSFIALCGFAYHGPDGTLSLDPRLPGDFRVPFTSAEGWGTLESKAGVSTLSLRWGRLRLTALTVRGHRTTFSPPLLLTPGTSYSIPDNTAH</sequence>
<proteinExistence type="predicted"/>
<dbReference type="InterPro" id="IPR012341">
    <property type="entry name" value="6hp_glycosidase-like_sf"/>
</dbReference>
<dbReference type="AlphaFoldDB" id="A0A7W9W967"/>
<comment type="caution">
    <text evidence="3">The sequence shown here is derived from an EMBL/GenBank/DDBJ whole genome shotgun (WGS) entry which is preliminary data.</text>
</comment>
<accession>A0A7W9W967</accession>
<keyword evidence="4" id="KW-1185">Reference proteome</keyword>
<dbReference type="InterPro" id="IPR008928">
    <property type="entry name" value="6-hairpin_glycosidase_sf"/>
</dbReference>
<dbReference type="InterPro" id="IPR024462">
    <property type="entry name" value="GH116_N"/>
</dbReference>
<dbReference type="GO" id="GO:0008422">
    <property type="term" value="F:beta-glucosidase activity"/>
    <property type="evidence" value="ECO:0007669"/>
    <property type="project" value="TreeGrafter"/>
</dbReference>
<dbReference type="InterPro" id="IPR052566">
    <property type="entry name" value="Non-lysos_glucosylceramidase"/>
</dbReference>
<evidence type="ECO:0000313" key="4">
    <source>
        <dbReference type="Proteomes" id="UP000520814"/>
    </source>
</evidence>
<reference evidence="3 4" key="1">
    <citation type="submission" date="2020-08" db="EMBL/GenBank/DDBJ databases">
        <title>Genomic Encyclopedia of Type Strains, Phase IV (KMG-IV): sequencing the most valuable type-strain genomes for metagenomic binning, comparative biology and taxonomic classification.</title>
        <authorList>
            <person name="Goeker M."/>
        </authorList>
    </citation>
    <scope>NUCLEOTIDE SEQUENCE [LARGE SCALE GENOMIC DNA]</scope>
    <source>
        <strain evidence="3 4">DSM 23562</strain>
    </source>
</reference>
<feature type="domain" description="Glycosyl-hydrolase family 116 catalytic region" evidence="1">
    <location>
        <begin position="435"/>
        <end position="712"/>
    </location>
</feature>
<dbReference type="SUPFAM" id="SSF48208">
    <property type="entry name" value="Six-hairpin glycosidases"/>
    <property type="match status" value="1"/>
</dbReference>